<keyword evidence="4" id="KW-1185">Reference proteome</keyword>
<organism evidence="3 4">
    <name type="scientific">Pseudomonas segetis</name>
    <dbReference type="NCBI Taxonomy" id="298908"/>
    <lineage>
        <taxon>Bacteria</taxon>
        <taxon>Pseudomonadati</taxon>
        <taxon>Pseudomonadota</taxon>
        <taxon>Gammaproteobacteria</taxon>
        <taxon>Pseudomonadales</taxon>
        <taxon>Pseudomonadaceae</taxon>
        <taxon>Pseudomonas</taxon>
    </lineage>
</organism>
<name>A0A238ZL07_9PSED</name>
<evidence type="ECO:0000313" key="4">
    <source>
        <dbReference type="Proteomes" id="UP000242915"/>
    </source>
</evidence>
<accession>A0A238ZL07</accession>
<sequence length="198" mass="21711">MKSKTITLAACLLTIVTANAGAADIINQNFGDITFKTTRLSSNESNYLDLPTQWAKAYGSFNKKLKLEPQIAEMVRLRVGQIDNCNYCNVFHTRDALESGISPAKVYAISTWRSSELFSAKERAALAYAEALAKVDNAAMPEAYAQLDKVGYSAVEKEELTNCALLMSLWSRLFLAQGKTSYLTDGPSEPEKAPSPKP</sequence>
<feature type="domain" description="Carboxymuconolactone decarboxylase-like" evidence="2">
    <location>
        <begin position="64"/>
        <end position="131"/>
    </location>
</feature>
<dbReference type="PANTHER" id="PTHR34846:SF10">
    <property type="entry name" value="CYTOPLASMIC PROTEIN"/>
    <property type="match status" value="1"/>
</dbReference>
<dbReference type="RefSeq" id="WP_010484735.1">
    <property type="nucleotide sequence ID" value="NZ_FZOG01000001.1"/>
</dbReference>
<dbReference type="Gene3D" id="1.20.1290.10">
    <property type="entry name" value="AhpD-like"/>
    <property type="match status" value="1"/>
</dbReference>
<dbReference type="PANTHER" id="PTHR34846">
    <property type="entry name" value="4-CARBOXYMUCONOLACTONE DECARBOXYLASE FAMILY PROTEIN (AFU_ORTHOLOGUE AFUA_6G11590)"/>
    <property type="match status" value="1"/>
</dbReference>
<gene>
    <name evidence="3" type="ORF">SAMN05216255_0473</name>
</gene>
<dbReference type="InterPro" id="IPR029032">
    <property type="entry name" value="AhpD-like"/>
</dbReference>
<dbReference type="Proteomes" id="UP000242915">
    <property type="component" value="Unassembled WGS sequence"/>
</dbReference>
<dbReference type="InterPro" id="IPR003779">
    <property type="entry name" value="CMD-like"/>
</dbReference>
<proteinExistence type="predicted"/>
<feature type="chain" id="PRO_5011251972" evidence="1">
    <location>
        <begin position="23"/>
        <end position="198"/>
    </location>
</feature>
<dbReference type="Pfam" id="PF02627">
    <property type="entry name" value="CMD"/>
    <property type="match status" value="1"/>
</dbReference>
<feature type="signal peptide" evidence="1">
    <location>
        <begin position="1"/>
        <end position="22"/>
    </location>
</feature>
<keyword evidence="3" id="KW-0560">Oxidoreductase</keyword>
<evidence type="ECO:0000259" key="2">
    <source>
        <dbReference type="Pfam" id="PF02627"/>
    </source>
</evidence>
<evidence type="ECO:0000313" key="3">
    <source>
        <dbReference type="EMBL" id="SNR83384.1"/>
    </source>
</evidence>
<dbReference type="SUPFAM" id="SSF69118">
    <property type="entry name" value="AhpD-like"/>
    <property type="match status" value="1"/>
</dbReference>
<keyword evidence="1" id="KW-0732">Signal</keyword>
<dbReference type="EMBL" id="FZOG01000001">
    <property type="protein sequence ID" value="SNR83384.1"/>
    <property type="molecule type" value="Genomic_DNA"/>
</dbReference>
<dbReference type="AlphaFoldDB" id="A0A238ZL07"/>
<evidence type="ECO:0000256" key="1">
    <source>
        <dbReference type="SAM" id="SignalP"/>
    </source>
</evidence>
<keyword evidence="3" id="KW-0575">Peroxidase</keyword>
<protein>
    <submittedName>
        <fullName evidence="3">Alkylhydroperoxidase AhpD family core domain-containing protein</fullName>
    </submittedName>
</protein>
<dbReference type="GO" id="GO:0051920">
    <property type="term" value="F:peroxiredoxin activity"/>
    <property type="evidence" value="ECO:0007669"/>
    <property type="project" value="InterPro"/>
</dbReference>
<reference evidence="4" key="1">
    <citation type="submission" date="2017-06" db="EMBL/GenBank/DDBJ databases">
        <authorList>
            <person name="Varghese N."/>
            <person name="Submissions S."/>
        </authorList>
    </citation>
    <scope>NUCLEOTIDE SEQUENCE [LARGE SCALE GENOMIC DNA]</scope>
    <source>
        <strain evidence="4">CIP 108523</strain>
    </source>
</reference>